<gene>
    <name evidence="4" type="ORF">OLC1_LOCUS5045</name>
</gene>
<name>A0AAV1CE96_OLDCO</name>
<feature type="compositionally biased region" description="Low complexity" evidence="2">
    <location>
        <begin position="179"/>
        <end position="193"/>
    </location>
</feature>
<evidence type="ECO:0000256" key="2">
    <source>
        <dbReference type="SAM" id="MobiDB-lite"/>
    </source>
</evidence>
<evidence type="ECO:0000259" key="3">
    <source>
        <dbReference type="PROSITE" id="PS50891"/>
    </source>
</evidence>
<dbReference type="PROSITE" id="PS50891">
    <property type="entry name" value="LOB"/>
    <property type="match status" value="1"/>
</dbReference>
<proteinExistence type="inferred from homology"/>
<dbReference type="PANTHER" id="PTHR31301:SF186">
    <property type="entry name" value="OS09G0364100 PROTEIN"/>
    <property type="match status" value="1"/>
</dbReference>
<evidence type="ECO:0000256" key="1">
    <source>
        <dbReference type="ARBA" id="ARBA00005474"/>
    </source>
</evidence>
<accession>A0AAV1CE96</accession>
<dbReference type="AlphaFoldDB" id="A0AAV1CE96"/>
<dbReference type="Pfam" id="PF03195">
    <property type="entry name" value="LOB"/>
    <property type="match status" value="1"/>
</dbReference>
<sequence>MMTQSHDGQIHDPKKPTINHPSEPPKIHRDFPINPDADGDADKKPSSAVTNTVASATNETRACAACKYQRRRCTPGCALAPYFPPDHQKQFLNAHKLFGLRNMMKVYKQVKPNERETSMKTMIFEADIRAQNPVGGCYQIIDRLQKEIQFCKAELSFYLNQLAIFQNLNASGGSTSENSAFPSASASASSGGSNKDPSSVVNIPNTEFKGFDLGFQSMLFQPETGDEFGVSMADFYQATYGDVETVAPPCGGVVNPAEQLLLGDGAESIQGLLINNPSKRIKSDLIKQELIVPKSENDVGKNKVQTNRQTVSNMC</sequence>
<dbReference type="Proteomes" id="UP001161247">
    <property type="component" value="Chromosome 2"/>
</dbReference>
<evidence type="ECO:0000313" key="5">
    <source>
        <dbReference type="Proteomes" id="UP001161247"/>
    </source>
</evidence>
<reference evidence="4" key="1">
    <citation type="submission" date="2023-03" db="EMBL/GenBank/DDBJ databases">
        <authorList>
            <person name="Julca I."/>
        </authorList>
    </citation>
    <scope>NUCLEOTIDE SEQUENCE</scope>
</reference>
<feature type="domain" description="LOB" evidence="3">
    <location>
        <begin position="61"/>
        <end position="162"/>
    </location>
</feature>
<protein>
    <submittedName>
        <fullName evidence="4">OLC1v1029259C1</fullName>
    </submittedName>
</protein>
<evidence type="ECO:0000313" key="4">
    <source>
        <dbReference type="EMBL" id="CAI9093700.1"/>
    </source>
</evidence>
<feature type="region of interest" description="Disordered" evidence="2">
    <location>
        <begin position="1"/>
        <end position="47"/>
    </location>
</feature>
<dbReference type="InterPro" id="IPR004883">
    <property type="entry name" value="LOB"/>
</dbReference>
<keyword evidence="5" id="KW-1185">Reference proteome</keyword>
<dbReference type="PANTHER" id="PTHR31301">
    <property type="entry name" value="LOB DOMAIN-CONTAINING PROTEIN 4-RELATED"/>
    <property type="match status" value="1"/>
</dbReference>
<feature type="region of interest" description="Disordered" evidence="2">
    <location>
        <begin position="176"/>
        <end position="201"/>
    </location>
</feature>
<dbReference type="EMBL" id="OX459119">
    <property type="protein sequence ID" value="CAI9093700.1"/>
    <property type="molecule type" value="Genomic_DNA"/>
</dbReference>
<comment type="similarity">
    <text evidence="1">Belongs to the LOB domain-containing protein family.</text>
</comment>
<organism evidence="4 5">
    <name type="scientific">Oldenlandia corymbosa var. corymbosa</name>
    <dbReference type="NCBI Taxonomy" id="529605"/>
    <lineage>
        <taxon>Eukaryota</taxon>
        <taxon>Viridiplantae</taxon>
        <taxon>Streptophyta</taxon>
        <taxon>Embryophyta</taxon>
        <taxon>Tracheophyta</taxon>
        <taxon>Spermatophyta</taxon>
        <taxon>Magnoliopsida</taxon>
        <taxon>eudicotyledons</taxon>
        <taxon>Gunneridae</taxon>
        <taxon>Pentapetalae</taxon>
        <taxon>asterids</taxon>
        <taxon>lamiids</taxon>
        <taxon>Gentianales</taxon>
        <taxon>Rubiaceae</taxon>
        <taxon>Rubioideae</taxon>
        <taxon>Spermacoceae</taxon>
        <taxon>Hedyotis-Oldenlandia complex</taxon>
        <taxon>Oldenlandia</taxon>
    </lineage>
</organism>